<dbReference type="Gene3D" id="3.30.2350.10">
    <property type="entry name" value="Pseudouridine synthase"/>
    <property type="match status" value="1"/>
</dbReference>
<name>A0A443NWS4_9MAGN</name>
<evidence type="ECO:0000256" key="4">
    <source>
        <dbReference type="ARBA" id="ARBA00023235"/>
    </source>
</evidence>
<dbReference type="OrthoDB" id="428658at2759"/>
<dbReference type="Proteomes" id="UP000283530">
    <property type="component" value="Unassembled WGS sequence"/>
</dbReference>
<comment type="caution">
    <text evidence="7">The sequence shown here is derived from an EMBL/GenBank/DDBJ whole genome shotgun (WGS) entry which is preliminary data.</text>
</comment>
<dbReference type="GO" id="GO:0000455">
    <property type="term" value="P:enzyme-directed rRNA pseudouridine synthesis"/>
    <property type="evidence" value="ECO:0007669"/>
    <property type="project" value="TreeGrafter"/>
</dbReference>
<dbReference type="EMBL" id="QPKB01000004">
    <property type="protein sequence ID" value="RWR82977.1"/>
    <property type="molecule type" value="Genomic_DNA"/>
</dbReference>
<dbReference type="InterPro" id="IPR020103">
    <property type="entry name" value="PsdUridine_synth_cat_dom_sf"/>
</dbReference>
<accession>A0A443NWS4</accession>
<keyword evidence="8" id="KW-1185">Reference proteome</keyword>
<comment type="subcellular location">
    <subcellularLocation>
        <location evidence="1">Mitochondrion</location>
    </subcellularLocation>
</comment>
<feature type="signal peptide" evidence="5">
    <location>
        <begin position="1"/>
        <end position="29"/>
    </location>
</feature>
<feature type="domain" description="Pseudouridine synthase RsuA/RluA-like" evidence="6">
    <location>
        <begin position="214"/>
        <end position="384"/>
    </location>
</feature>
<dbReference type="PANTHER" id="PTHR21600:SF81">
    <property type="entry name" value="21S RRNA PSEUDOURIDINE(2819) SYNTHASE"/>
    <property type="match status" value="1"/>
</dbReference>
<proteinExistence type="inferred from homology"/>
<dbReference type="GO" id="GO:0003723">
    <property type="term" value="F:RNA binding"/>
    <property type="evidence" value="ECO:0007669"/>
    <property type="project" value="InterPro"/>
</dbReference>
<dbReference type="PANTHER" id="PTHR21600">
    <property type="entry name" value="MITOCHONDRIAL RNA PSEUDOURIDINE SYNTHASE"/>
    <property type="match status" value="1"/>
</dbReference>
<sequence>MKTAATFRLLFRRPLLFGVPLQASATATAVEDSVPIFFFFLKGLSSTYNYSTATSSLKGEEEEEEEEAVERERKGKGQWLKLPPYSSSIKPSLVGKAISRRSLVSDTSTTASSTALKWVLQCCPHLPRSLVQKLFRLRQVRREVASPTAASCLEIQGQQNKIRRVSAKDVMNLGDRIFLPVSVKELPSMKNDRCCNEDEINYMHGLELYKDPAIIVVNKPPGMPVQGGIGITKSLDELAAASLRYGCSENPRLVHRLDRDCSGVLVMGRTQTSATVLHSIFREKTFGASSSRIDNAERILQRKYWALVIGTPRRAKGLISAPLAKVVMDNGKSERIMIANDSEVATFQHAITEYEVIESSDSGYTWLELRPLTGRKHQLRVHCAEALGTPIVGDYKYGWQSHRKWKPLTWSKPETEIKRIPKLKPSFGLKLEGGSIAEKKPHLHLHCRQMVLPNVSLALQRLQSSTDPDFSNLERLTLVAPLPPHMQRSWEILMPQKVT</sequence>
<dbReference type="InterPro" id="IPR050188">
    <property type="entry name" value="RluA_PseudoU_synthase"/>
</dbReference>
<keyword evidence="3" id="KW-0496">Mitochondrion</keyword>
<evidence type="ECO:0000256" key="5">
    <source>
        <dbReference type="SAM" id="SignalP"/>
    </source>
</evidence>
<keyword evidence="4" id="KW-0413">Isomerase</keyword>
<dbReference type="SUPFAM" id="SSF55120">
    <property type="entry name" value="Pseudouridine synthase"/>
    <property type="match status" value="1"/>
</dbReference>
<feature type="chain" id="PRO_5019027984" evidence="5">
    <location>
        <begin position="30"/>
        <end position="499"/>
    </location>
</feature>
<dbReference type="GO" id="GO:0009982">
    <property type="term" value="F:pseudouridine synthase activity"/>
    <property type="evidence" value="ECO:0007669"/>
    <property type="project" value="InterPro"/>
</dbReference>
<keyword evidence="5" id="KW-0732">Signal</keyword>
<dbReference type="GO" id="GO:0005739">
    <property type="term" value="C:mitochondrion"/>
    <property type="evidence" value="ECO:0007669"/>
    <property type="project" value="UniProtKB-SubCell"/>
</dbReference>
<gene>
    <name evidence="7" type="ORF">CKAN_01171700</name>
</gene>
<evidence type="ECO:0000256" key="1">
    <source>
        <dbReference type="ARBA" id="ARBA00004173"/>
    </source>
</evidence>
<evidence type="ECO:0000259" key="6">
    <source>
        <dbReference type="Pfam" id="PF00849"/>
    </source>
</evidence>
<dbReference type="STRING" id="337451.A0A443NWS4"/>
<dbReference type="Pfam" id="PF00849">
    <property type="entry name" value="PseudoU_synth_2"/>
    <property type="match status" value="1"/>
</dbReference>
<evidence type="ECO:0000313" key="7">
    <source>
        <dbReference type="EMBL" id="RWR82977.1"/>
    </source>
</evidence>
<evidence type="ECO:0000256" key="2">
    <source>
        <dbReference type="ARBA" id="ARBA00010876"/>
    </source>
</evidence>
<protein>
    <submittedName>
        <fullName evidence="7">RNA pseudouridine synthase 4, mitochondrial-like protein isoform X1</fullName>
    </submittedName>
</protein>
<dbReference type="CDD" id="cd02869">
    <property type="entry name" value="PseudoU_synth_RluA_like"/>
    <property type="match status" value="1"/>
</dbReference>
<reference evidence="7 8" key="1">
    <citation type="journal article" date="2019" name="Nat. Plants">
        <title>Stout camphor tree genome fills gaps in understanding of flowering plant genome evolution.</title>
        <authorList>
            <person name="Chaw S.M."/>
            <person name="Liu Y.C."/>
            <person name="Wu Y.W."/>
            <person name="Wang H.Y."/>
            <person name="Lin C.I."/>
            <person name="Wu C.S."/>
            <person name="Ke H.M."/>
            <person name="Chang L.Y."/>
            <person name="Hsu C.Y."/>
            <person name="Yang H.T."/>
            <person name="Sudianto E."/>
            <person name="Hsu M.H."/>
            <person name="Wu K.P."/>
            <person name="Wang L.N."/>
            <person name="Leebens-Mack J.H."/>
            <person name="Tsai I.J."/>
        </authorList>
    </citation>
    <scope>NUCLEOTIDE SEQUENCE [LARGE SCALE GENOMIC DNA]</scope>
    <source>
        <strain evidence="8">cv. Chaw 1501</strain>
        <tissue evidence="7">Young leaves</tissue>
    </source>
</reference>
<dbReference type="InterPro" id="IPR006145">
    <property type="entry name" value="PsdUridine_synth_RsuA/RluA"/>
</dbReference>
<comment type="similarity">
    <text evidence="2">Belongs to the pseudouridine synthase RluA family.</text>
</comment>
<dbReference type="AlphaFoldDB" id="A0A443NWS4"/>
<evidence type="ECO:0000256" key="3">
    <source>
        <dbReference type="ARBA" id="ARBA00023128"/>
    </source>
</evidence>
<organism evidence="7 8">
    <name type="scientific">Cinnamomum micranthum f. kanehirae</name>
    <dbReference type="NCBI Taxonomy" id="337451"/>
    <lineage>
        <taxon>Eukaryota</taxon>
        <taxon>Viridiplantae</taxon>
        <taxon>Streptophyta</taxon>
        <taxon>Embryophyta</taxon>
        <taxon>Tracheophyta</taxon>
        <taxon>Spermatophyta</taxon>
        <taxon>Magnoliopsida</taxon>
        <taxon>Magnoliidae</taxon>
        <taxon>Laurales</taxon>
        <taxon>Lauraceae</taxon>
        <taxon>Cinnamomum</taxon>
    </lineage>
</organism>
<evidence type="ECO:0000313" key="8">
    <source>
        <dbReference type="Proteomes" id="UP000283530"/>
    </source>
</evidence>